<dbReference type="AlphaFoldDB" id="Q0YSY0"/>
<keyword evidence="11" id="KW-1185">Reference proteome</keyword>
<evidence type="ECO:0000256" key="6">
    <source>
        <dbReference type="ARBA" id="ARBA00023136"/>
    </source>
</evidence>
<dbReference type="Pfam" id="PF26002">
    <property type="entry name" value="Beta-barrel_AprE"/>
    <property type="match status" value="1"/>
</dbReference>
<dbReference type="SUPFAM" id="SSF111369">
    <property type="entry name" value="HlyD-like secretion proteins"/>
    <property type="match status" value="1"/>
</dbReference>
<evidence type="ECO:0000256" key="4">
    <source>
        <dbReference type="ARBA" id="ARBA00022692"/>
    </source>
</evidence>
<name>Q0YSY0_9CHLB</name>
<dbReference type="GO" id="GO:0009306">
    <property type="term" value="P:protein secretion"/>
    <property type="evidence" value="ECO:0007669"/>
    <property type="project" value="InterPro"/>
</dbReference>
<protein>
    <submittedName>
        <fullName evidence="10">Secretion protein HlyD</fullName>
    </submittedName>
</protein>
<evidence type="ECO:0000256" key="5">
    <source>
        <dbReference type="ARBA" id="ARBA00022989"/>
    </source>
</evidence>
<comment type="subcellular location">
    <subcellularLocation>
        <location evidence="1">Membrane</location>
        <topology evidence="1">Single-pass membrane protein</topology>
    </subcellularLocation>
</comment>
<accession>Q0YSY0</accession>
<dbReference type="PANTHER" id="PTHR30386">
    <property type="entry name" value="MEMBRANE FUSION SUBUNIT OF EMRAB-TOLC MULTIDRUG EFFLUX PUMP"/>
    <property type="match status" value="1"/>
</dbReference>
<dbReference type="GO" id="GO:0016020">
    <property type="term" value="C:membrane"/>
    <property type="evidence" value="ECO:0007669"/>
    <property type="project" value="UniProtKB-SubCell"/>
</dbReference>
<evidence type="ECO:0000256" key="1">
    <source>
        <dbReference type="ARBA" id="ARBA00004167"/>
    </source>
</evidence>
<dbReference type="PANTHER" id="PTHR30386:SF17">
    <property type="entry name" value="ALKALINE PROTEASE SECRETION PROTEIN APRE"/>
    <property type="match status" value="1"/>
</dbReference>
<dbReference type="EMBL" id="AASE01000004">
    <property type="protein sequence ID" value="EAT59484.1"/>
    <property type="molecule type" value="Genomic_DNA"/>
</dbReference>
<gene>
    <name evidence="10" type="ORF">CferDRAFT_1411</name>
</gene>
<dbReference type="Pfam" id="PF25994">
    <property type="entry name" value="HH_AprE"/>
    <property type="match status" value="1"/>
</dbReference>
<dbReference type="Proteomes" id="UP000004162">
    <property type="component" value="Unassembled WGS sequence"/>
</dbReference>
<organism evidence="10 11">
    <name type="scientific">Chlorobium ferrooxidans DSM 13031</name>
    <dbReference type="NCBI Taxonomy" id="377431"/>
    <lineage>
        <taxon>Bacteria</taxon>
        <taxon>Pseudomonadati</taxon>
        <taxon>Chlorobiota</taxon>
        <taxon>Chlorobiia</taxon>
        <taxon>Chlorobiales</taxon>
        <taxon>Chlorobiaceae</taxon>
        <taxon>Chlorobium/Pelodictyon group</taxon>
        <taxon>Chlorobium</taxon>
    </lineage>
</organism>
<dbReference type="InterPro" id="IPR006144">
    <property type="entry name" value="Secretion_HlyD_CS"/>
</dbReference>
<keyword evidence="4 7" id="KW-0812">Transmembrane</keyword>
<keyword evidence="3" id="KW-0813">Transport</keyword>
<dbReference type="InterPro" id="IPR058781">
    <property type="entry name" value="HH_AprE-like"/>
</dbReference>
<reference evidence="10 11" key="2">
    <citation type="submission" date="2006-07" db="EMBL/GenBank/DDBJ databases">
        <title>Sequencing of the draft genome and assembly of Chlorobium ferroxidans DSM 13031.</title>
        <authorList>
            <consortium name="US DOE Joint Genome Institute (JGI-PGF)"/>
            <person name="Copeland A."/>
            <person name="Lucas S."/>
            <person name="Lapidus A."/>
            <person name="Barry K."/>
            <person name="Glavina del Rio T."/>
            <person name="Dalin E."/>
            <person name="Tice H."/>
            <person name="Bruce D."/>
            <person name="Pitluck S."/>
            <person name="Richardson P."/>
        </authorList>
    </citation>
    <scope>NUCLEOTIDE SEQUENCE [LARGE SCALE GENOMIC DNA]</scope>
    <source>
        <strain evidence="10 11">DSM 13031</strain>
    </source>
</reference>
<feature type="domain" description="AprE-like beta-barrel" evidence="9">
    <location>
        <begin position="275"/>
        <end position="369"/>
    </location>
</feature>
<proteinExistence type="inferred from homology"/>
<dbReference type="PROSITE" id="PS00543">
    <property type="entry name" value="HLYD_FAMILY"/>
    <property type="match status" value="1"/>
</dbReference>
<comment type="similarity">
    <text evidence="2">Belongs to the membrane fusion protein (MFP) (TC 8.A.1) family.</text>
</comment>
<evidence type="ECO:0000259" key="8">
    <source>
        <dbReference type="Pfam" id="PF25994"/>
    </source>
</evidence>
<dbReference type="InterPro" id="IPR058982">
    <property type="entry name" value="Beta-barrel_AprE"/>
</dbReference>
<sequence>MEEIQAVKQEDDAKALQLARNKEKYRDTRSPVRLGIWILLVGFGGFLLWAAFAPLDEGVPCQGIVSIATKRKVVEHLRGGSIEKVHVREGQMVRQGDLLVTLERQTAKARFDEAHQHYLGIRATADRLHAELRGARSITFHPDLLNDPDRELAQRNMSNERQLFISRQTTLNLLNAQLAGITSLVKEGYAPMSQQRELELKISEFKSATASQLAQMLLEVEADAVKSKVLAAELADTEIRSPASGQVVGLQVQTVGAVVQPGQKIMDIVPSNEGLLIDAKVAPHLIDSIQKGLPVDVSFSSFSHSPQLVVQGVVESVSKDIITEPQMNPMQPGATYYLARVTVTPQGMRSLGHRQMQPGMPVIVVVKTGERSLLVYLIDPLIKKIMVSMKEE</sequence>
<dbReference type="Gene3D" id="2.40.50.100">
    <property type="match status" value="1"/>
</dbReference>
<dbReference type="PRINTS" id="PR01490">
    <property type="entry name" value="RTXTOXIND"/>
</dbReference>
<dbReference type="InterPro" id="IPR050739">
    <property type="entry name" value="MFP"/>
</dbReference>
<feature type="domain" description="AprE-like long alpha-helical hairpin" evidence="8">
    <location>
        <begin position="107"/>
        <end position="172"/>
    </location>
</feature>
<feature type="transmembrane region" description="Helical" evidence="7">
    <location>
        <begin position="34"/>
        <end position="52"/>
    </location>
</feature>
<comment type="caution">
    <text evidence="10">The sequence shown here is derived from an EMBL/GenBank/DDBJ whole genome shotgun (WGS) entry which is preliminary data.</text>
</comment>
<evidence type="ECO:0000256" key="3">
    <source>
        <dbReference type="ARBA" id="ARBA00022448"/>
    </source>
</evidence>
<reference evidence="10 11" key="1">
    <citation type="submission" date="2006-07" db="EMBL/GenBank/DDBJ databases">
        <title>Annotation of the draft genome assembly of Chlorobium ferroxidans DSM 13031.</title>
        <authorList>
            <consortium name="US DOE Joint Genome Institute (JGI-ORNL)"/>
            <person name="Larimer F."/>
            <person name="Land M."/>
            <person name="Hauser L."/>
        </authorList>
    </citation>
    <scope>NUCLEOTIDE SEQUENCE [LARGE SCALE GENOMIC DNA]</scope>
    <source>
        <strain evidence="10 11">DSM 13031</strain>
    </source>
</reference>
<keyword evidence="5 7" id="KW-1133">Transmembrane helix</keyword>
<dbReference type="Gene3D" id="2.40.30.170">
    <property type="match status" value="1"/>
</dbReference>
<evidence type="ECO:0000256" key="2">
    <source>
        <dbReference type="ARBA" id="ARBA00009477"/>
    </source>
</evidence>
<evidence type="ECO:0000313" key="10">
    <source>
        <dbReference type="EMBL" id="EAT59484.1"/>
    </source>
</evidence>
<keyword evidence="6 7" id="KW-0472">Membrane</keyword>
<dbReference type="RefSeq" id="WP_006365915.1">
    <property type="nucleotide sequence ID" value="NZ_AASE01000004.1"/>
</dbReference>
<evidence type="ECO:0000313" key="11">
    <source>
        <dbReference type="Proteomes" id="UP000004162"/>
    </source>
</evidence>
<evidence type="ECO:0000256" key="7">
    <source>
        <dbReference type="SAM" id="Phobius"/>
    </source>
</evidence>
<evidence type="ECO:0000259" key="9">
    <source>
        <dbReference type="Pfam" id="PF26002"/>
    </source>
</evidence>